<dbReference type="InterPro" id="IPR004012">
    <property type="entry name" value="Run_dom"/>
</dbReference>
<dbReference type="PANTHER" id="PTHR15591">
    <property type="entry name" value="RUN AND SH3 DOMAIN CONTAINING"/>
    <property type="match status" value="1"/>
</dbReference>
<dbReference type="AlphaFoldDB" id="A0A817F8D6"/>
<name>A0A817F8D6_LEPSM</name>
<feature type="region of interest" description="Disordered" evidence="1">
    <location>
        <begin position="742"/>
        <end position="763"/>
    </location>
</feature>
<feature type="compositionally biased region" description="Basic and acidic residues" evidence="1">
    <location>
        <begin position="505"/>
        <end position="515"/>
    </location>
</feature>
<gene>
    <name evidence="3" type="ORF">LSAA_2</name>
</gene>
<feature type="compositionally biased region" description="Polar residues" evidence="1">
    <location>
        <begin position="830"/>
        <end position="840"/>
    </location>
</feature>
<feature type="region of interest" description="Disordered" evidence="1">
    <location>
        <begin position="215"/>
        <end position="307"/>
    </location>
</feature>
<feature type="region of interest" description="Disordered" evidence="1">
    <location>
        <begin position="775"/>
        <end position="868"/>
    </location>
</feature>
<feature type="region of interest" description="Disordered" evidence="1">
    <location>
        <begin position="491"/>
        <end position="541"/>
    </location>
</feature>
<feature type="compositionally biased region" description="Polar residues" evidence="1">
    <location>
        <begin position="516"/>
        <end position="528"/>
    </location>
</feature>
<evidence type="ECO:0000256" key="1">
    <source>
        <dbReference type="SAM" id="MobiDB-lite"/>
    </source>
</evidence>
<dbReference type="Gene3D" id="1.20.58.900">
    <property type="match status" value="1"/>
</dbReference>
<sequence>MHDLSPDERPHRELTKSFTEAANSLNSSSCGGGKMEYAWLEPRHDPIITDTNLAEIDFEDFRNEDLVYAFSCGEEESGSSSTDMSICRSEVLFSSTNQPNYLATLVEGQSDSCLIQDSLTDAEFNYSEQLKANKNHYTLTYSRVDGSMIVSATPKMMFVGGGNEVPRGNHRGADVTTRTHNSESTPSKFTTWSNVCKKSVESNGSSGGNLVTKYIINEENNNRETTTRNTSIGGGHTEEGDPTVDNNNNNSSSNNNPEVSSGSNSQNNRVNIKEESQEPPGGDIRLNSAGETTTPSSVYNTSSSGRRTLPDLGFLENDVNLWDAFFLRGRNSSKFPSILKSVDDSKNSPCLNSPVYEDIFKKRWGNKKAPVVDAASLRLLLPPAAQKTLLIENLCRSLSRLSTAERSIRKRRDNNGTLDEEEDDKISVATSSDPVKVVKIKEAWAPVPEDVVMRSRKTQNLNLINNNNNSEDSSCKRRSYVPTDFLSKVLMDRPRRSSSAKRRPHPDGFPKRVHNDSISSNSGSQNDLCDSWADEENSSDSPPQVKHLLALEVYFDEQDPFVMEAAQNIHFKITCLHTNRASILISPIREIQVRRKTRCILLHEFCPALHFIMKDGLKPEVITPFGRMSSTVWRVVEAVTRQGPSAATATCDLVMLLNTKYEANGADDKKFAGFIMGLLNMSILHIWFSKLKWSMDILLRFYERHAYICALHKETKLLFDELNFCLQRLYAIPFRFDLSHIQTPSSSSHSSRLGESNSSGKRSCDKAHLCCRRRRSNGEYSGGRNSSAGSSTKSSKSRIPRPISLPKRLEAKLGNQQLKQQEQQLKKTMGNKSAPMSPSSPMRDDTQHNTTTKKSPARSSRKSRVKETIRLFDSKSSTAVGRRYQYSTPIVATHGMRNTSRSSKKPGVKSPKTGAGESLAFESGGGGGIGVGKK</sequence>
<feature type="compositionally biased region" description="Low complexity" evidence="1">
    <location>
        <begin position="745"/>
        <end position="759"/>
    </location>
</feature>
<accession>A0A817F8D6</accession>
<feature type="region of interest" description="Disordered" evidence="1">
    <location>
        <begin position="889"/>
        <end position="934"/>
    </location>
</feature>
<keyword evidence="4" id="KW-1185">Reference proteome</keyword>
<dbReference type="InterPro" id="IPR037213">
    <property type="entry name" value="Run_dom_sf"/>
</dbReference>
<comment type="caution">
    <text evidence="3">The sequence shown here is derived from an EMBL/GenBank/DDBJ whole genome shotgun (WGS) entry which is preliminary data.</text>
</comment>
<dbReference type="EMBL" id="CAJNVT010000001">
    <property type="protein sequence ID" value="CAF2740235.1"/>
    <property type="molecule type" value="Genomic_DNA"/>
</dbReference>
<feature type="domain" description="RUN" evidence="2">
    <location>
        <begin position="596"/>
        <end position="741"/>
    </location>
</feature>
<feature type="compositionally biased region" description="Polar residues" evidence="1">
    <location>
        <begin position="289"/>
        <end position="306"/>
    </location>
</feature>
<dbReference type="PANTHER" id="PTHR15591:SF13">
    <property type="entry name" value="RUN DOMAIN-CONTAINING PROTEIN"/>
    <property type="match status" value="1"/>
</dbReference>
<reference evidence="3" key="1">
    <citation type="submission" date="2021-02" db="EMBL/GenBank/DDBJ databases">
        <authorList>
            <person name="Bekaert M."/>
        </authorList>
    </citation>
    <scope>NUCLEOTIDE SEQUENCE</scope>
    <source>
        <strain evidence="3">IoA-00</strain>
    </source>
</reference>
<evidence type="ECO:0000313" key="3">
    <source>
        <dbReference type="EMBL" id="CAF2740235.1"/>
    </source>
</evidence>
<feature type="compositionally biased region" description="Polar residues" evidence="1">
    <location>
        <begin position="889"/>
        <end position="901"/>
    </location>
</feature>
<dbReference type="GO" id="GO:0031410">
    <property type="term" value="C:cytoplasmic vesicle"/>
    <property type="evidence" value="ECO:0007669"/>
    <property type="project" value="TreeGrafter"/>
</dbReference>
<proteinExistence type="predicted"/>
<protein>
    <submittedName>
        <fullName evidence="3">RUSC2</fullName>
    </submittedName>
</protein>
<feature type="region of interest" description="Disordered" evidence="1">
    <location>
        <begin position="163"/>
        <end position="190"/>
    </location>
</feature>
<organism evidence="3 4">
    <name type="scientific">Lepeophtheirus salmonis</name>
    <name type="common">Salmon louse</name>
    <name type="synonym">Caligus salmonis</name>
    <dbReference type="NCBI Taxonomy" id="72036"/>
    <lineage>
        <taxon>Eukaryota</taxon>
        <taxon>Metazoa</taxon>
        <taxon>Ecdysozoa</taxon>
        <taxon>Arthropoda</taxon>
        <taxon>Crustacea</taxon>
        <taxon>Multicrustacea</taxon>
        <taxon>Hexanauplia</taxon>
        <taxon>Copepoda</taxon>
        <taxon>Siphonostomatoida</taxon>
        <taxon>Caligidae</taxon>
        <taxon>Lepeophtheirus</taxon>
    </lineage>
</organism>
<evidence type="ECO:0000259" key="2">
    <source>
        <dbReference type="PROSITE" id="PS50826"/>
    </source>
</evidence>
<dbReference type="OrthoDB" id="9884296at2759"/>
<dbReference type="Proteomes" id="UP000675881">
    <property type="component" value="Unassembled WGS sequence"/>
</dbReference>
<dbReference type="SUPFAM" id="SSF140741">
    <property type="entry name" value="RUN domain-like"/>
    <property type="match status" value="1"/>
</dbReference>
<dbReference type="PROSITE" id="PS50826">
    <property type="entry name" value="RUN"/>
    <property type="match status" value="1"/>
</dbReference>
<dbReference type="Pfam" id="PF02759">
    <property type="entry name" value="RUN"/>
    <property type="match status" value="1"/>
</dbReference>
<dbReference type="InterPro" id="IPR047343">
    <property type="entry name" value="RUSC1_2"/>
</dbReference>
<feature type="compositionally biased region" description="Low complexity" evidence="1">
    <location>
        <begin position="812"/>
        <end position="827"/>
    </location>
</feature>
<feature type="compositionally biased region" description="Polar residues" evidence="1">
    <location>
        <begin position="176"/>
        <end position="190"/>
    </location>
</feature>
<feature type="compositionally biased region" description="Gly residues" evidence="1">
    <location>
        <begin position="923"/>
        <end position="934"/>
    </location>
</feature>
<feature type="compositionally biased region" description="Basic residues" evidence="1">
    <location>
        <begin position="855"/>
        <end position="864"/>
    </location>
</feature>
<feature type="compositionally biased region" description="Low complexity" evidence="1">
    <location>
        <begin position="246"/>
        <end position="265"/>
    </location>
</feature>
<evidence type="ECO:0000313" key="4">
    <source>
        <dbReference type="Proteomes" id="UP000675881"/>
    </source>
</evidence>